<dbReference type="Pfam" id="PF06627">
    <property type="entry name" value="DUF1153"/>
    <property type="match status" value="1"/>
</dbReference>
<dbReference type="GO" id="GO:0043565">
    <property type="term" value="F:sequence-specific DNA binding"/>
    <property type="evidence" value="ECO:0007669"/>
    <property type="project" value="InterPro"/>
</dbReference>
<dbReference type="InterPro" id="IPR009534">
    <property type="entry name" value="DUF1153"/>
</dbReference>
<feature type="region of interest" description="Disordered" evidence="1">
    <location>
        <begin position="1"/>
        <end position="31"/>
    </location>
</feature>
<organism evidence="2 3">
    <name type="scientific">Oceanomicrobium pacificus</name>
    <dbReference type="NCBI Taxonomy" id="2692916"/>
    <lineage>
        <taxon>Bacteria</taxon>
        <taxon>Pseudomonadati</taxon>
        <taxon>Pseudomonadota</taxon>
        <taxon>Alphaproteobacteria</taxon>
        <taxon>Rhodobacterales</taxon>
        <taxon>Paracoccaceae</taxon>
        <taxon>Oceanomicrobium</taxon>
    </lineage>
</organism>
<dbReference type="SUPFAM" id="SSF48295">
    <property type="entry name" value="TrpR-like"/>
    <property type="match status" value="1"/>
</dbReference>
<proteinExistence type="predicted"/>
<dbReference type="InterPro" id="IPR036388">
    <property type="entry name" value="WH-like_DNA-bd_sf"/>
</dbReference>
<comment type="caution">
    <text evidence="2">The sequence shown here is derived from an EMBL/GenBank/DDBJ whole genome shotgun (WGS) entry which is preliminary data.</text>
</comment>
<protein>
    <submittedName>
        <fullName evidence="2">DUF1153 domain-containing protein</fullName>
    </submittedName>
</protein>
<evidence type="ECO:0000256" key="1">
    <source>
        <dbReference type="SAM" id="MobiDB-lite"/>
    </source>
</evidence>
<dbReference type="Proteomes" id="UP000436016">
    <property type="component" value="Unassembled WGS sequence"/>
</dbReference>
<dbReference type="EMBL" id="WUWG01000003">
    <property type="protein sequence ID" value="MXU65897.1"/>
    <property type="molecule type" value="Genomic_DNA"/>
</dbReference>
<gene>
    <name evidence="2" type="ORF">GSH16_10580</name>
</gene>
<feature type="compositionally biased region" description="Gly residues" evidence="1">
    <location>
        <begin position="1"/>
        <end position="10"/>
    </location>
</feature>
<reference evidence="2 3" key="1">
    <citation type="submission" date="2019-12" db="EMBL/GenBank/DDBJ databases">
        <title>Strain KN286 was isolated from seawater, which was collected from Caroline Seamount in the tropical western Pacific.</title>
        <authorList>
            <person name="Wang Q."/>
        </authorList>
    </citation>
    <scope>NUCLEOTIDE SEQUENCE [LARGE SCALE GENOMIC DNA]</scope>
    <source>
        <strain evidence="2 3">KN286</strain>
    </source>
</reference>
<evidence type="ECO:0000313" key="3">
    <source>
        <dbReference type="Proteomes" id="UP000436016"/>
    </source>
</evidence>
<accession>A0A6B0TMY9</accession>
<evidence type="ECO:0000313" key="2">
    <source>
        <dbReference type="EMBL" id="MXU65897.1"/>
    </source>
</evidence>
<feature type="compositionally biased region" description="Basic and acidic residues" evidence="1">
    <location>
        <begin position="20"/>
        <end position="31"/>
    </location>
</feature>
<keyword evidence="3" id="KW-1185">Reference proteome</keyword>
<dbReference type="Gene3D" id="1.10.10.10">
    <property type="entry name" value="Winged helix-like DNA-binding domain superfamily/Winged helix DNA-binding domain"/>
    <property type="match status" value="1"/>
</dbReference>
<dbReference type="AlphaFoldDB" id="A0A6B0TMY9"/>
<dbReference type="InterPro" id="IPR010921">
    <property type="entry name" value="Trp_repressor/repl_initiator"/>
</dbReference>
<name>A0A6B0TMY9_9RHOB</name>
<sequence>MRAGEAGGAAEGQRGASGRAARERAAAELPGRDTRRWVASRKLQVVRAIYQGVLTDAEACQRYGLSAEELESWKRLLSDHGPKALHATRLQQFRQL</sequence>